<evidence type="ECO:0000313" key="4">
    <source>
        <dbReference type="Proteomes" id="UP000254224"/>
    </source>
</evidence>
<dbReference type="Gene3D" id="3.20.20.190">
    <property type="entry name" value="Phosphatidylinositol (PI) phosphodiesterase"/>
    <property type="match status" value="1"/>
</dbReference>
<reference evidence="3 4" key="1">
    <citation type="submission" date="2018-06" db="EMBL/GenBank/DDBJ databases">
        <authorList>
            <consortium name="Pathogen Informatics"/>
            <person name="Doyle S."/>
        </authorList>
    </citation>
    <scope>NUCLEOTIDE SEQUENCE [LARGE SCALE GENOMIC DNA]</scope>
    <source>
        <strain evidence="3 4">NCTC7972</strain>
    </source>
</reference>
<dbReference type="PANTHER" id="PTHR46211:SF1">
    <property type="entry name" value="GLYCEROPHOSPHODIESTER PHOSPHODIESTERASE, CYTOPLASMIC"/>
    <property type="match status" value="1"/>
</dbReference>
<dbReference type="GO" id="GO:0008889">
    <property type="term" value="F:glycerophosphodiester phosphodiesterase activity"/>
    <property type="evidence" value="ECO:0007669"/>
    <property type="project" value="UniProtKB-EC"/>
</dbReference>
<sequence>MKKVNRNILNAVLVGAGFVSSLLMINKNKVITKKQTIPAFFKGNAPYIFAHRGGMVLRPEQTQLAFDYAKQLGVDGFETDVRLTKDQQLIVFHDATVDRTTNGSGKVSAHTLAELKKLDAGYHFKDINGLTPYRGHAHTAILTFDELLKQYPDMYINVDLKDAPESYEGSIAPQIMFDTIAENQAFDRVLVTSFYKEQIVRFNKIAQGSVAIGASQQEVTEAFLKYHLLGGRYYQPLAQTFQMPTHFKGINLTSSRFIKWLNDMNVIPGYYGVNSIDLMNDLYQKGAHTIVTDRPDLAQQFKQTINNKQKHRVRC</sequence>
<keyword evidence="1" id="KW-1133">Transmembrane helix</keyword>
<dbReference type="RefSeq" id="WP_043054854.1">
    <property type="nucleotide sequence ID" value="NZ_JXHX01000070.1"/>
</dbReference>
<organism evidence="3 4">
    <name type="scientific">Staphylococcus aureus</name>
    <dbReference type="NCBI Taxonomy" id="1280"/>
    <lineage>
        <taxon>Bacteria</taxon>
        <taxon>Bacillati</taxon>
        <taxon>Bacillota</taxon>
        <taxon>Bacilli</taxon>
        <taxon>Bacillales</taxon>
        <taxon>Staphylococcaceae</taxon>
        <taxon>Staphylococcus</taxon>
    </lineage>
</organism>
<evidence type="ECO:0000313" key="3">
    <source>
        <dbReference type="EMBL" id="SUK16401.1"/>
    </source>
</evidence>
<keyword evidence="1" id="KW-0472">Membrane</keyword>
<evidence type="ECO:0000259" key="2">
    <source>
        <dbReference type="PROSITE" id="PS51704"/>
    </source>
</evidence>
<dbReference type="CDD" id="cd08561">
    <property type="entry name" value="GDPD_cytoplasmic_ScUgpQ2_like"/>
    <property type="match status" value="1"/>
</dbReference>
<dbReference type="SUPFAM" id="SSF51695">
    <property type="entry name" value="PLC-like phosphodiesterases"/>
    <property type="match status" value="1"/>
</dbReference>
<accession>A0A8G2HXE8</accession>
<dbReference type="EMBL" id="UHAI01000002">
    <property type="protein sequence ID" value="SUK16401.1"/>
    <property type="molecule type" value="Genomic_DNA"/>
</dbReference>
<keyword evidence="1" id="KW-0812">Transmembrane</keyword>
<feature type="domain" description="GP-PDE" evidence="2">
    <location>
        <begin position="46"/>
        <end position="302"/>
    </location>
</feature>
<dbReference type="Proteomes" id="UP000254224">
    <property type="component" value="Unassembled WGS sequence"/>
</dbReference>
<protein>
    <submittedName>
        <fullName evidence="3">Glycerophosphoryl diester phosphodiesterase</fullName>
        <ecNumber evidence="3">3.1.4.46</ecNumber>
    </submittedName>
</protein>
<proteinExistence type="predicted"/>
<evidence type="ECO:0000256" key="1">
    <source>
        <dbReference type="SAM" id="Phobius"/>
    </source>
</evidence>
<dbReference type="Pfam" id="PF03009">
    <property type="entry name" value="GDPD"/>
    <property type="match status" value="1"/>
</dbReference>
<dbReference type="AlphaFoldDB" id="A0A8G2HXE8"/>
<gene>
    <name evidence="3" type="primary">ugpQ_2</name>
    <name evidence="3" type="ORF">NCTC7972_00831</name>
</gene>
<comment type="caution">
    <text evidence="3">The sequence shown here is derived from an EMBL/GenBank/DDBJ whole genome shotgun (WGS) entry which is preliminary data.</text>
</comment>
<dbReference type="GO" id="GO:0006629">
    <property type="term" value="P:lipid metabolic process"/>
    <property type="evidence" value="ECO:0007669"/>
    <property type="project" value="InterPro"/>
</dbReference>
<name>A0A8G2HXE8_STAAU</name>
<dbReference type="InterPro" id="IPR017946">
    <property type="entry name" value="PLC-like_Pdiesterase_TIM-brl"/>
</dbReference>
<dbReference type="PANTHER" id="PTHR46211">
    <property type="entry name" value="GLYCEROPHOSPHORYL DIESTER PHOSPHODIESTERASE"/>
    <property type="match status" value="1"/>
</dbReference>
<feature type="transmembrane region" description="Helical" evidence="1">
    <location>
        <begin position="7"/>
        <end position="25"/>
    </location>
</feature>
<keyword evidence="3" id="KW-0378">Hydrolase</keyword>
<dbReference type="EC" id="3.1.4.46" evidence="3"/>
<dbReference type="PROSITE" id="PS51704">
    <property type="entry name" value="GP_PDE"/>
    <property type="match status" value="1"/>
</dbReference>
<dbReference type="InterPro" id="IPR030395">
    <property type="entry name" value="GP_PDE_dom"/>
</dbReference>